<protein>
    <recommendedName>
        <fullName evidence="2">Peptidase C14 caspase domain-containing protein</fullName>
    </recommendedName>
</protein>
<evidence type="ECO:0000256" key="1">
    <source>
        <dbReference type="SAM" id="MobiDB-lite"/>
    </source>
</evidence>
<feature type="domain" description="Peptidase C14 caspase" evidence="2">
    <location>
        <begin position="1"/>
        <end position="216"/>
    </location>
</feature>
<organism evidence="3 4">
    <name type="scientific">Microbacterium yannicii</name>
    <dbReference type="NCBI Taxonomy" id="671622"/>
    <lineage>
        <taxon>Bacteria</taxon>
        <taxon>Bacillati</taxon>
        <taxon>Actinomycetota</taxon>
        <taxon>Actinomycetes</taxon>
        <taxon>Micrococcales</taxon>
        <taxon>Microbacteriaceae</taxon>
        <taxon>Microbacterium</taxon>
    </lineage>
</organism>
<comment type="caution">
    <text evidence="3">The sequence shown here is derived from an EMBL/GenBank/DDBJ whole genome shotgun (WGS) entry which is preliminary data.</text>
</comment>
<dbReference type="RefSeq" id="WP_194412931.1">
    <property type="nucleotide sequence ID" value="NZ_BAABKZ010000001.1"/>
</dbReference>
<dbReference type="Gene3D" id="3.40.50.1460">
    <property type="match status" value="1"/>
</dbReference>
<name>A0ABP9M521_9MICO</name>
<dbReference type="Proteomes" id="UP001501407">
    <property type="component" value="Unassembled WGS sequence"/>
</dbReference>
<dbReference type="InterPro" id="IPR011600">
    <property type="entry name" value="Pept_C14_caspase"/>
</dbReference>
<proteinExistence type="predicted"/>
<gene>
    <name evidence="3" type="ORF">GCM10025760_11110</name>
</gene>
<evidence type="ECO:0000313" key="3">
    <source>
        <dbReference type="EMBL" id="GAA5088551.1"/>
    </source>
</evidence>
<accession>A0ABP9M521</accession>
<feature type="region of interest" description="Disordered" evidence="1">
    <location>
        <begin position="48"/>
        <end position="69"/>
    </location>
</feature>
<dbReference type="InterPro" id="IPR029030">
    <property type="entry name" value="Caspase-like_dom_sf"/>
</dbReference>
<feature type="compositionally biased region" description="Basic and acidic residues" evidence="1">
    <location>
        <begin position="53"/>
        <end position="63"/>
    </location>
</feature>
<dbReference type="SUPFAM" id="SSF52129">
    <property type="entry name" value="Caspase-like"/>
    <property type="match status" value="1"/>
</dbReference>
<evidence type="ECO:0000259" key="2">
    <source>
        <dbReference type="Pfam" id="PF00656"/>
    </source>
</evidence>
<sequence>MRWAIVIGADDYGTPEMELSAAADDACDFRDWVIAGGGVPASNVRLLLSPPSKDPHPDEDPGRRARPATKDNIVSAINEVVVATADQKPERLYFYFAGHGITARVSNRDESAIVLPGFDEVHPDHSLAVRSIAEYFETTSFADQFLFIDACRNVPWANRELEIGRWPVPRKRDPGAPPTQQFILYATAPGHTAQEGGWLGEQEGRFTGVLLEGLAGDKNAKAWSWERNCYEVRWERLASFINDGMRAKMPVGIAEADIQAQIPQDTGTRGVANRERDPVVVSFPSGHFDPATLTVRLAVEAKRKKAQVSVLDALGAPVASALGVTGEVQAFQLPPKTYAVQATTTTPKGLSGSAMAPIELYEDQPVTIELLPGGRKPAGPSFPQPEVTPIAEPIGDMATPGSRQQPGATISIESEDSLAVAEIVDEAGRVCAVKRAGEKADVEPGFYYVRQIGPDGTRDGVFVRLTAGESEPVTLKPRAPGVLVKELASAMGGRVRDGYLTMGNDAIAWAQPTTVVTAGLAKYLAGDEPAAMAAGTVRAEFGNGSGVAVFAVGVGRDGRADVDAVRHVKVAIWRAGEPVVGTGWGLQPSAAGVAGRVKSVDAAPHWVSFTAPGAAPMVVALPVLPQRLATLVAQIDIDRIRLYQYHPSLAAGASANVSRLWRIEYLQRMLLAGRIDVADRLAGELAATASEDPFAGVVAGYVLLRLGLHEELGALASAIITAAPTLSDAYILRAEDEALKGHSELAEQAFINAVDCGIPAFGEGMTRLLEGLRHIRLTLPRGAVVRHVFQRHVRGSMWAAFTPRRGLERGSAVISSADLGLEA</sequence>
<evidence type="ECO:0000313" key="4">
    <source>
        <dbReference type="Proteomes" id="UP001501407"/>
    </source>
</evidence>
<dbReference type="Pfam" id="PF00656">
    <property type="entry name" value="Peptidase_C14"/>
    <property type="match status" value="1"/>
</dbReference>
<reference evidence="4" key="1">
    <citation type="journal article" date="2019" name="Int. J. Syst. Evol. Microbiol.">
        <title>The Global Catalogue of Microorganisms (GCM) 10K type strain sequencing project: providing services to taxonomists for standard genome sequencing and annotation.</title>
        <authorList>
            <consortium name="The Broad Institute Genomics Platform"/>
            <consortium name="The Broad Institute Genome Sequencing Center for Infectious Disease"/>
            <person name="Wu L."/>
            <person name="Ma J."/>
        </authorList>
    </citation>
    <scope>NUCLEOTIDE SEQUENCE [LARGE SCALE GENOMIC DNA]</scope>
    <source>
        <strain evidence="4">JCM 18959</strain>
    </source>
</reference>
<dbReference type="EMBL" id="BAABKZ010000001">
    <property type="protein sequence ID" value="GAA5088551.1"/>
    <property type="molecule type" value="Genomic_DNA"/>
</dbReference>
<keyword evidence="4" id="KW-1185">Reference proteome</keyword>